<dbReference type="InterPro" id="IPR016024">
    <property type="entry name" value="ARM-type_fold"/>
</dbReference>
<feature type="domain" description="Mon2/Sec7/BIG1-like HUS" evidence="2">
    <location>
        <begin position="52"/>
        <end position="206"/>
    </location>
</feature>
<feature type="domain" description="Mon2 C-terminal" evidence="3">
    <location>
        <begin position="862"/>
        <end position="1084"/>
    </location>
</feature>
<reference evidence="4 5" key="1">
    <citation type="submission" date="2019-09" db="EMBL/GenBank/DDBJ databases">
        <title>Draft genome of the ectomycorrhizal ascomycete Sphaerosporella brunnea.</title>
        <authorList>
            <consortium name="DOE Joint Genome Institute"/>
            <person name="Benucci G.M."/>
            <person name="Marozzi G."/>
            <person name="Antonielli L."/>
            <person name="Sanchez S."/>
            <person name="Marco P."/>
            <person name="Wang X."/>
            <person name="Falini L.B."/>
            <person name="Barry K."/>
            <person name="Haridas S."/>
            <person name="Lipzen A."/>
            <person name="Labutti K."/>
            <person name="Grigoriev I.V."/>
            <person name="Murat C."/>
            <person name="Martin F."/>
            <person name="Albertini E."/>
            <person name="Donnini D."/>
            <person name="Bonito G."/>
        </authorList>
    </citation>
    <scope>NUCLEOTIDE SEQUENCE [LARGE SCALE GENOMIC DNA]</scope>
    <source>
        <strain evidence="4 5">Sb_GMNB300</strain>
    </source>
</reference>
<protein>
    <submittedName>
        <fullName evidence="4">Guanine nucleotide exchange factor in Golgi transport N-terminal-domain-containing protein</fullName>
    </submittedName>
</protein>
<feature type="compositionally biased region" description="Low complexity" evidence="1">
    <location>
        <begin position="336"/>
        <end position="356"/>
    </location>
</feature>
<dbReference type="Pfam" id="PF12783">
    <property type="entry name" value="Sec7-like_HUS"/>
    <property type="match status" value="1"/>
</dbReference>
<dbReference type="SUPFAM" id="SSF48371">
    <property type="entry name" value="ARM repeat"/>
    <property type="match status" value="1"/>
</dbReference>
<keyword evidence="5" id="KW-1185">Reference proteome</keyword>
<accession>A0A5J5F168</accession>
<feature type="region of interest" description="Disordered" evidence="1">
    <location>
        <begin position="331"/>
        <end position="385"/>
    </location>
</feature>
<proteinExistence type="predicted"/>
<dbReference type="EMBL" id="VXIS01000060">
    <property type="protein sequence ID" value="KAA8909144.1"/>
    <property type="molecule type" value="Genomic_DNA"/>
</dbReference>
<evidence type="ECO:0000259" key="2">
    <source>
        <dbReference type="Pfam" id="PF12783"/>
    </source>
</evidence>
<sequence length="1559" mass="170291">MGVVNNTAAATLSQIVISIFDKVVTEDEKALHVPANGEAPSESGNIPVRPAALDAYRVFNDLCLLTEGHRPAFLRFTNLPQPFGLEIIESVLTNHPDIFLSHPEQAHILRTRVAPLVIRSLSERLNFPTTVRITRVLYILLRRHLSILTAECEVSLGLLTHMLEPDSSQPWKRALCMEVFRGICSEPALIRKIFSQYDAKEGGKPIVKELISAMTRLAHEKPSVIGLGTQSSAPAGQQLAKDASSEQVAMEAGGVAGIIGGAVGLGETVAGLSSQWSLVRVPCIDQLDKSEPPAMPESYIYCLALTCFNSFSEGLARFVLPLAASDSSKRRTRPLSMSVSGRGGSDVDSGASSSGRPGTPDGRTPSPAKQSVKRKSTVRQPRVPTNPLSLESHLAYQEIVTSSLLVDACWPALLAAYSTFLYASLDNELYHGLVRSFQKLSQVAGVLRLTTPRDAFLTTLGKAAVPPNVLSANISTPATPISSTAETLFSNAKGLLGVDGIPGSTSTGSNTADHAPPSLNSRNLLCLRALLNLGIALGPTLEASWTIVLETLQQADYVLFASSRRSGRQLSLSGTSGKADGGKPGDSSNLMTNIGTELAAVEAASAKMFEGTRDFPDEAFVSILSALCKLLDIDEDKANRRVSVDKPRHSSSPHRRLPSISGYSNASQIIGDNAFTLAKIGELAQINMFRLIGSNPDVSGWNILINHLAQVSKSRDMGNSIRFKAAEVLNEIVVSAAKSVTTESTENVKDVQERILTALKDGVEYSHQFGQTDSATKTTELEIHRAGLEALNAILEHAGQSLISGWEVVFDIITSVFDPSMVWRRDSTMPSIVEPPAETTMKSKNLRLIKSSFSSLELICSDFLSSLPTSCILVLIDALFAFCSQKDDLNISLTTVTFFWNVSDFLQSRGDDASEGEKLTAKAEKEKDLLDIVERTNVDSHSALWMLLLLRLTGVSRDYRAEVRNGSIQTLFRIFDTYGHQLGPSGWTPCLKIVVFKMMNINPKELAMESDSESDRKNWDETIKLILSGIGTLYSNYFEVFAQQEDFSHTWTVFVRYLEDLLTRKSFGVSTAVFQVVSRVLARVGHPENLTVESRQEIWRLWSSQGVKLVEGIDKSGNGVQETLGAYVQSYQALYRLIEPTLTADTVRPMLEILRECILFPDAPPYFQDIDMITPLQASILEVIRLTRTDIEGVPSLLLKQLAEFSTIAFSQSRVAISGKGSRVPSCIALSMQSISQLEAIAIKHIEDPEIYVSSALAVVLAALEVPIGLKYDFAPASVPKGKCPNLWIHPTRAALAIIKAALPAMDRLDVPDDTKREIWETIVKVVSSVLKADNNSHVDEAALRKDETLDIEAFREVRKLIIPKLGGTVVPEQTALSYVEAVFWSSMLHRLTGVPTEAEEWLTARNQGSTSELVTERRHRMGYVCIDELFDLTAVGAGDGPKLKRLAEIAAPWLIRRVGLVLGRYVSDQPLRGRMPQPASQRKELLYILDRVVRLESGLDTVHIDSPHIPPSSKRHLFRLFPLFTKCVAVAQGDSELLGLLSSALGEIGKSLKLDSAL</sequence>
<organism evidence="4 5">
    <name type="scientific">Sphaerosporella brunnea</name>
    <dbReference type="NCBI Taxonomy" id="1250544"/>
    <lineage>
        <taxon>Eukaryota</taxon>
        <taxon>Fungi</taxon>
        <taxon>Dikarya</taxon>
        <taxon>Ascomycota</taxon>
        <taxon>Pezizomycotina</taxon>
        <taxon>Pezizomycetes</taxon>
        <taxon>Pezizales</taxon>
        <taxon>Pyronemataceae</taxon>
        <taxon>Sphaerosporella</taxon>
    </lineage>
</organism>
<name>A0A5J5F168_9PEZI</name>
<dbReference type="GO" id="GO:0005794">
    <property type="term" value="C:Golgi apparatus"/>
    <property type="evidence" value="ECO:0007669"/>
    <property type="project" value="UniProtKB-ARBA"/>
</dbReference>
<evidence type="ECO:0000256" key="1">
    <source>
        <dbReference type="SAM" id="MobiDB-lite"/>
    </source>
</evidence>
<dbReference type="PANTHER" id="PTHR10663">
    <property type="entry name" value="GUANYL-NUCLEOTIDE EXCHANGE FACTOR"/>
    <property type="match status" value="1"/>
</dbReference>
<gene>
    <name evidence="4" type="ORF">FN846DRAFT_942955</name>
</gene>
<dbReference type="InterPro" id="IPR032817">
    <property type="entry name" value="Mon2_C"/>
</dbReference>
<evidence type="ECO:0000259" key="3">
    <source>
        <dbReference type="Pfam" id="PF16206"/>
    </source>
</evidence>
<evidence type="ECO:0000313" key="5">
    <source>
        <dbReference type="Proteomes" id="UP000326924"/>
    </source>
</evidence>
<comment type="caution">
    <text evidence="4">The sequence shown here is derived from an EMBL/GenBank/DDBJ whole genome shotgun (WGS) entry which is preliminary data.</text>
</comment>
<dbReference type="FunCoup" id="A0A5J5F168">
    <property type="interactions" value="804"/>
</dbReference>
<dbReference type="OrthoDB" id="294853at2759"/>
<dbReference type="InParanoid" id="A0A5J5F168"/>
<dbReference type="InterPro" id="IPR032691">
    <property type="entry name" value="Mon2/Sec7/BIG1-like_HUS"/>
</dbReference>
<evidence type="ECO:0000313" key="4">
    <source>
        <dbReference type="EMBL" id="KAA8909144.1"/>
    </source>
</evidence>
<dbReference type="Pfam" id="PF16206">
    <property type="entry name" value="Mon2_C"/>
    <property type="match status" value="1"/>
</dbReference>
<dbReference type="Proteomes" id="UP000326924">
    <property type="component" value="Unassembled WGS sequence"/>
</dbReference>
<feature type="region of interest" description="Disordered" evidence="1">
    <location>
        <begin position="569"/>
        <end position="589"/>
    </location>
</feature>
<dbReference type="PANTHER" id="PTHR10663:SF333">
    <property type="entry name" value="PROTEIN MON2 HOMOLOG"/>
    <property type="match status" value="1"/>
</dbReference>